<dbReference type="GO" id="GO:0001681">
    <property type="term" value="F:sialate O-acetylesterase activity"/>
    <property type="evidence" value="ECO:0007669"/>
    <property type="project" value="InterPro"/>
</dbReference>
<protein>
    <submittedName>
        <fullName evidence="4">9-O-acetylesterase</fullName>
    </submittedName>
</protein>
<dbReference type="Gene3D" id="2.60.120.260">
    <property type="entry name" value="Galactose-binding domain-like"/>
    <property type="match status" value="1"/>
</dbReference>
<keyword evidence="2" id="KW-0732">Signal</keyword>
<keyword evidence="5" id="KW-1185">Reference proteome</keyword>
<sequence length="644" mass="71471">MPVKPIILSLLLSIALLQARATVTLPRLVRDSMILQRDAPVKIWGWATPGEKINIQFNGQRLDTRTATNGEWQLKLQPMKAGGPYTMQIKGSNSIQLNDIYVGDVWVCAGQSNMVHQLQLHEETYTADIAAAQFTQIRQFWVPTLTNLQQPQQQLPAGYWKTANPQDVKQFSAVAYFMALHLHQQYKIPIGIINTSVGGTPIEAWTSEEGLKTFPNITATIQQNKDTAYVNNRNRLAAADAAAGRPAHETDPGLTGPLPWYHADYTPKNWRTINIPGYWEDQGARRLNGTVWYRREIEVPASMTGQPAKLYLGRIVDADYVYINGRLAGSTSYQYPQRRYALPADMLKPGKNTITIRVISQSGKGGFVPDKPYYIKAGNQTIDLKGYWQYKVGDVYNTAPPRNTPLAAQNQPTALFNAMVSPLTRYAIKGIAWYQGESNAGNPGNYEALLKSFIADWRKQWQQGDIPFVYAQLPDFMEVSYTPGESNWALMREAQLHALQLPNTGMAVTMGLGEWNDIHPDNKKDVGLRLALAAQHLAYNENIVYSGPLFHSAAVTGNTITLSFSNTGSGLTTSNGEAPGAFAIAGADKKFVWAQATIVNNTVVVSSPKIPQPLYVRYAWADNPDQPNLCNREGLPASPFRTDQ</sequence>
<dbReference type="EMBL" id="BMIB01000001">
    <property type="protein sequence ID" value="GGH60996.1"/>
    <property type="molecule type" value="Genomic_DNA"/>
</dbReference>
<proteinExistence type="predicted"/>
<evidence type="ECO:0000256" key="1">
    <source>
        <dbReference type="ARBA" id="ARBA00022801"/>
    </source>
</evidence>
<dbReference type="InterPro" id="IPR008979">
    <property type="entry name" value="Galactose-bd-like_sf"/>
</dbReference>
<evidence type="ECO:0000259" key="3">
    <source>
        <dbReference type="Pfam" id="PF03629"/>
    </source>
</evidence>
<keyword evidence="1" id="KW-0378">Hydrolase</keyword>
<dbReference type="AlphaFoldDB" id="A0A917MS90"/>
<accession>A0A917MS90</accession>
<dbReference type="PANTHER" id="PTHR22901">
    <property type="entry name" value="SIALATE O-ACETYLESTERASE"/>
    <property type="match status" value="1"/>
</dbReference>
<evidence type="ECO:0000313" key="4">
    <source>
        <dbReference type="EMBL" id="GGH60996.1"/>
    </source>
</evidence>
<comment type="caution">
    <text evidence="4">The sequence shown here is derived from an EMBL/GenBank/DDBJ whole genome shotgun (WGS) entry which is preliminary data.</text>
</comment>
<dbReference type="Pfam" id="PF03629">
    <property type="entry name" value="SASA"/>
    <property type="match status" value="2"/>
</dbReference>
<reference evidence="4" key="1">
    <citation type="journal article" date="2014" name="Int. J. Syst. Evol. Microbiol.">
        <title>Complete genome sequence of Corynebacterium casei LMG S-19264T (=DSM 44701T), isolated from a smear-ripened cheese.</title>
        <authorList>
            <consortium name="US DOE Joint Genome Institute (JGI-PGF)"/>
            <person name="Walter F."/>
            <person name="Albersmeier A."/>
            <person name="Kalinowski J."/>
            <person name="Ruckert C."/>
        </authorList>
    </citation>
    <scope>NUCLEOTIDE SEQUENCE</scope>
    <source>
        <strain evidence="4">CGMCC 1.15290</strain>
    </source>
</reference>
<feature type="domain" description="Sialate O-acetylesterase" evidence="3">
    <location>
        <begin position="414"/>
        <end position="533"/>
    </location>
</feature>
<dbReference type="RefSeq" id="WP_188950823.1">
    <property type="nucleotide sequence ID" value="NZ_BMIB01000001.1"/>
</dbReference>
<dbReference type="SUPFAM" id="SSF52266">
    <property type="entry name" value="SGNH hydrolase"/>
    <property type="match status" value="1"/>
</dbReference>
<dbReference type="SUPFAM" id="SSF49785">
    <property type="entry name" value="Galactose-binding domain-like"/>
    <property type="match status" value="1"/>
</dbReference>
<dbReference type="InterPro" id="IPR039329">
    <property type="entry name" value="SIAE"/>
</dbReference>
<feature type="domain" description="Sialate O-acetylesterase" evidence="3">
    <location>
        <begin position="103"/>
        <end position="222"/>
    </location>
</feature>
<gene>
    <name evidence="4" type="ORF">GCM10011379_09490</name>
</gene>
<dbReference type="GO" id="GO:0005975">
    <property type="term" value="P:carbohydrate metabolic process"/>
    <property type="evidence" value="ECO:0007669"/>
    <property type="project" value="InterPro"/>
</dbReference>
<evidence type="ECO:0000256" key="2">
    <source>
        <dbReference type="SAM" id="SignalP"/>
    </source>
</evidence>
<dbReference type="GO" id="GO:0004553">
    <property type="term" value="F:hydrolase activity, hydrolyzing O-glycosyl compounds"/>
    <property type="evidence" value="ECO:0007669"/>
    <property type="project" value="InterPro"/>
</dbReference>
<reference evidence="4" key="2">
    <citation type="submission" date="2020-09" db="EMBL/GenBank/DDBJ databases">
        <authorList>
            <person name="Sun Q."/>
            <person name="Zhou Y."/>
        </authorList>
    </citation>
    <scope>NUCLEOTIDE SEQUENCE</scope>
    <source>
        <strain evidence="4">CGMCC 1.15290</strain>
    </source>
</reference>
<dbReference type="InterPro" id="IPR005181">
    <property type="entry name" value="SASA"/>
</dbReference>
<dbReference type="Proteomes" id="UP000627292">
    <property type="component" value="Unassembled WGS sequence"/>
</dbReference>
<dbReference type="PANTHER" id="PTHR22901:SF0">
    <property type="entry name" value="SIALATE O-ACETYLESTERASE"/>
    <property type="match status" value="1"/>
</dbReference>
<organism evidence="4 5">
    <name type="scientific">Filimonas zeae</name>
    <dbReference type="NCBI Taxonomy" id="1737353"/>
    <lineage>
        <taxon>Bacteria</taxon>
        <taxon>Pseudomonadati</taxon>
        <taxon>Bacteroidota</taxon>
        <taxon>Chitinophagia</taxon>
        <taxon>Chitinophagales</taxon>
        <taxon>Chitinophagaceae</taxon>
        <taxon>Filimonas</taxon>
    </lineage>
</organism>
<dbReference type="InterPro" id="IPR036514">
    <property type="entry name" value="SGNH_hydro_sf"/>
</dbReference>
<dbReference type="Gene3D" id="3.40.50.1110">
    <property type="entry name" value="SGNH hydrolase"/>
    <property type="match status" value="1"/>
</dbReference>
<name>A0A917MS90_9BACT</name>
<feature type="signal peptide" evidence="2">
    <location>
        <begin position="1"/>
        <end position="21"/>
    </location>
</feature>
<evidence type="ECO:0000313" key="5">
    <source>
        <dbReference type="Proteomes" id="UP000627292"/>
    </source>
</evidence>
<feature type="chain" id="PRO_5037617515" evidence="2">
    <location>
        <begin position="22"/>
        <end position="644"/>
    </location>
</feature>